<dbReference type="EC" id="1.1.1.37" evidence="4 10"/>
<evidence type="ECO:0000313" key="18">
    <source>
        <dbReference type="EMBL" id="MBB6055141.1"/>
    </source>
</evidence>
<dbReference type="InterPro" id="IPR001236">
    <property type="entry name" value="Lactate/malate_DH_N"/>
</dbReference>
<dbReference type="PROSITE" id="PS00068">
    <property type="entry name" value="MDH"/>
    <property type="match status" value="1"/>
</dbReference>
<accession>A0A841GIW1</accession>
<dbReference type="GO" id="GO:0005737">
    <property type="term" value="C:cytoplasm"/>
    <property type="evidence" value="ECO:0007669"/>
    <property type="project" value="TreeGrafter"/>
</dbReference>
<dbReference type="FunFam" id="3.40.50.720:FF:000268">
    <property type="entry name" value="Malate dehydrogenase"/>
    <property type="match status" value="1"/>
</dbReference>
<evidence type="ECO:0000259" key="16">
    <source>
        <dbReference type="Pfam" id="PF00056"/>
    </source>
</evidence>
<feature type="binding site" evidence="12">
    <location>
        <position position="81"/>
    </location>
    <ligand>
        <name>substrate</name>
    </ligand>
</feature>
<reference evidence="18 19" key="1">
    <citation type="submission" date="2020-08" db="EMBL/GenBank/DDBJ databases">
        <title>Genomic Encyclopedia of Type Strains, Phase IV (KMG-IV): sequencing the most valuable type-strain genomes for metagenomic binning, comparative biology and taxonomic classification.</title>
        <authorList>
            <person name="Goeker M."/>
        </authorList>
    </citation>
    <scope>NUCLEOTIDE SEQUENCE [LARGE SCALE GENOMIC DNA]</scope>
    <source>
        <strain evidence="18 19">DSM 22975</strain>
    </source>
</reference>
<keyword evidence="8 13" id="KW-0520">NAD</keyword>
<dbReference type="PANTHER" id="PTHR11540:SF16">
    <property type="entry name" value="MALATE DEHYDROGENASE, MITOCHONDRIAL"/>
    <property type="match status" value="1"/>
</dbReference>
<evidence type="ECO:0000313" key="19">
    <source>
        <dbReference type="Proteomes" id="UP000585721"/>
    </source>
</evidence>
<keyword evidence="7 15" id="KW-0560">Oxidoreductase</keyword>
<dbReference type="SUPFAM" id="SSF51735">
    <property type="entry name" value="NAD(P)-binding Rossmann-fold domains"/>
    <property type="match status" value="1"/>
</dbReference>
<evidence type="ECO:0000256" key="4">
    <source>
        <dbReference type="ARBA" id="ARBA00012995"/>
    </source>
</evidence>
<dbReference type="GO" id="GO:0030060">
    <property type="term" value="F:L-malate dehydrogenase (NAD+) activity"/>
    <property type="evidence" value="ECO:0007669"/>
    <property type="project" value="UniProtKB-UniRule"/>
</dbReference>
<dbReference type="Gene3D" id="3.40.50.720">
    <property type="entry name" value="NAD(P)-binding Rossmann-like Domain"/>
    <property type="match status" value="1"/>
</dbReference>
<feature type="domain" description="Lactate/malate dehydrogenase N-terminal" evidence="16">
    <location>
        <begin position="1"/>
        <end position="145"/>
    </location>
</feature>
<dbReference type="InterPro" id="IPR010097">
    <property type="entry name" value="Malate_DH_type1"/>
</dbReference>
<dbReference type="InterPro" id="IPR015955">
    <property type="entry name" value="Lactate_DH/Glyco_Ohase_4_C"/>
</dbReference>
<evidence type="ECO:0000259" key="17">
    <source>
        <dbReference type="Pfam" id="PF02866"/>
    </source>
</evidence>
<evidence type="ECO:0000256" key="14">
    <source>
        <dbReference type="RuleBase" id="RU000422"/>
    </source>
</evidence>
<evidence type="ECO:0000256" key="8">
    <source>
        <dbReference type="ARBA" id="ARBA00023027"/>
    </source>
</evidence>
<comment type="catalytic activity">
    <reaction evidence="9 14">
        <text>(S)-malate + NAD(+) = oxaloacetate + NADH + H(+)</text>
        <dbReference type="Rhea" id="RHEA:21432"/>
        <dbReference type="ChEBI" id="CHEBI:15378"/>
        <dbReference type="ChEBI" id="CHEBI:15589"/>
        <dbReference type="ChEBI" id="CHEBI:16452"/>
        <dbReference type="ChEBI" id="CHEBI:57540"/>
        <dbReference type="ChEBI" id="CHEBI:57945"/>
        <dbReference type="EC" id="1.1.1.37"/>
    </reaction>
</comment>
<evidence type="ECO:0000256" key="10">
    <source>
        <dbReference type="NCBIfam" id="TIGR01772"/>
    </source>
</evidence>
<comment type="function">
    <text evidence="1">Catalyzes the reversible oxidation of malate to oxaloacetate.</text>
</comment>
<evidence type="ECO:0000256" key="11">
    <source>
        <dbReference type="PIRSR" id="PIRSR000102-1"/>
    </source>
</evidence>
<organism evidence="18 19">
    <name type="scientific">Tolumonas osonensis</name>
    <dbReference type="NCBI Taxonomy" id="675874"/>
    <lineage>
        <taxon>Bacteria</taxon>
        <taxon>Pseudomonadati</taxon>
        <taxon>Pseudomonadota</taxon>
        <taxon>Gammaproteobacteria</taxon>
        <taxon>Aeromonadales</taxon>
        <taxon>Aeromonadaceae</taxon>
        <taxon>Tolumonas</taxon>
    </lineage>
</organism>
<feature type="binding site" evidence="12">
    <location>
        <position position="153"/>
    </location>
    <ligand>
        <name>substrate</name>
    </ligand>
</feature>
<evidence type="ECO:0000256" key="15">
    <source>
        <dbReference type="RuleBase" id="RU003369"/>
    </source>
</evidence>
<feature type="domain" description="Lactate/malate dehydrogenase C-terminal" evidence="17">
    <location>
        <begin position="147"/>
        <end position="309"/>
    </location>
</feature>
<dbReference type="Proteomes" id="UP000585721">
    <property type="component" value="Unassembled WGS sequence"/>
</dbReference>
<dbReference type="InterPro" id="IPR001252">
    <property type="entry name" value="Malate_DH_AS"/>
</dbReference>
<evidence type="ECO:0000256" key="12">
    <source>
        <dbReference type="PIRSR" id="PIRSR000102-2"/>
    </source>
</evidence>
<evidence type="ECO:0000256" key="9">
    <source>
        <dbReference type="ARBA" id="ARBA00048313"/>
    </source>
</evidence>
<feature type="binding site" evidence="12">
    <location>
        <position position="119"/>
    </location>
    <ligand>
        <name>substrate</name>
    </ligand>
</feature>
<evidence type="ECO:0000256" key="13">
    <source>
        <dbReference type="PIRSR" id="PIRSR000102-3"/>
    </source>
</evidence>
<dbReference type="GO" id="GO:0006108">
    <property type="term" value="P:malate metabolic process"/>
    <property type="evidence" value="ECO:0007669"/>
    <property type="project" value="InterPro"/>
</dbReference>
<evidence type="ECO:0000256" key="2">
    <source>
        <dbReference type="ARBA" id="ARBA00008824"/>
    </source>
</evidence>
<sequence length="329" mass="34932">MKITVLGAAGGIGQSVSLLLKMKLPAGFKLALYDIAPVTPGIGVDLSHIPTDVAVKGFTGNDLPLALEGSNVVVICAGIARKPGMHRSDLFKFNAGVIRDLIATGAAICPNACFCIITNPVNSMVPVAAEVLKKAGVYNPQKLFGVTMLDVIRAETFVAKFLDRAAGTIRVNVIGGHSGQTILPVMSQVGGFEFTDEEAAALVRHIQDAGTEVVDAKAGNGSATLAMAAAGYRFINAVVRGLMDEENVIECAYVEGGSQHSRFFSQPMRLGKEGWYKVLPYGPLTQAEKASLEAMLPTLRDEIRMGEDFILKPELFQDQPAEAGKAEKK</sequence>
<evidence type="ECO:0000256" key="6">
    <source>
        <dbReference type="ARBA" id="ARBA00022532"/>
    </source>
</evidence>
<feature type="binding site" evidence="13">
    <location>
        <begin position="117"/>
        <end position="119"/>
    </location>
    <ligand>
        <name>NAD(+)</name>
        <dbReference type="ChEBI" id="CHEBI:57540"/>
    </ligand>
</feature>
<feature type="binding site" evidence="13">
    <location>
        <position position="227"/>
    </location>
    <ligand>
        <name>NAD(+)</name>
        <dbReference type="ChEBI" id="CHEBI:57540"/>
    </ligand>
</feature>
<comment type="caution">
    <text evidence="18">The sequence shown here is derived from an EMBL/GenBank/DDBJ whole genome shotgun (WGS) entry which is preliminary data.</text>
</comment>
<protein>
    <recommendedName>
        <fullName evidence="5 10">Malate dehydrogenase</fullName>
        <ecNumber evidence="4 10">1.1.1.37</ecNumber>
    </recommendedName>
</protein>
<gene>
    <name evidence="18" type="ORF">HNR75_001023</name>
</gene>
<dbReference type="PANTHER" id="PTHR11540">
    <property type="entry name" value="MALATE AND LACTATE DEHYDROGENASE"/>
    <property type="match status" value="1"/>
</dbReference>
<proteinExistence type="inferred from homology"/>
<feature type="active site" description="Proton acceptor" evidence="11">
    <location>
        <position position="177"/>
    </location>
</feature>
<comment type="subunit">
    <text evidence="3">Homodimer.</text>
</comment>
<dbReference type="Gene3D" id="3.90.110.10">
    <property type="entry name" value="Lactate dehydrogenase/glycoside hydrolase, family 4, C-terminal"/>
    <property type="match status" value="1"/>
</dbReference>
<dbReference type="RefSeq" id="WP_188025921.1">
    <property type="nucleotide sequence ID" value="NZ_JACHGR010000003.1"/>
</dbReference>
<evidence type="ECO:0000256" key="5">
    <source>
        <dbReference type="ARBA" id="ARBA00020382"/>
    </source>
</evidence>
<dbReference type="GO" id="GO:0006099">
    <property type="term" value="P:tricarboxylic acid cycle"/>
    <property type="evidence" value="ECO:0007669"/>
    <property type="project" value="UniProtKB-UniRule"/>
</dbReference>
<dbReference type="SUPFAM" id="SSF56327">
    <property type="entry name" value="LDH C-terminal domain-like"/>
    <property type="match status" value="1"/>
</dbReference>
<dbReference type="InterPro" id="IPR001557">
    <property type="entry name" value="L-lactate/malate_DH"/>
</dbReference>
<dbReference type="Pfam" id="PF00056">
    <property type="entry name" value="Ldh_1_N"/>
    <property type="match status" value="1"/>
</dbReference>
<feature type="binding site" evidence="13">
    <location>
        <position position="94"/>
    </location>
    <ligand>
        <name>NAD(+)</name>
        <dbReference type="ChEBI" id="CHEBI:57540"/>
    </ligand>
</feature>
<evidence type="ECO:0000256" key="1">
    <source>
        <dbReference type="ARBA" id="ARBA00003966"/>
    </source>
</evidence>
<dbReference type="InterPro" id="IPR036291">
    <property type="entry name" value="NAD(P)-bd_dom_sf"/>
</dbReference>
<feature type="binding site" evidence="12">
    <location>
        <position position="87"/>
    </location>
    <ligand>
        <name>substrate</name>
    </ligand>
</feature>
<keyword evidence="6 14" id="KW-0816">Tricarboxylic acid cycle</keyword>
<feature type="binding site" evidence="13">
    <location>
        <position position="34"/>
    </location>
    <ligand>
        <name>NAD(+)</name>
        <dbReference type="ChEBI" id="CHEBI:57540"/>
    </ligand>
</feature>
<comment type="similarity">
    <text evidence="2">Belongs to the LDH/MDH superfamily. MDH type 1 family.</text>
</comment>
<dbReference type="Pfam" id="PF02866">
    <property type="entry name" value="Ldh_1_C"/>
    <property type="match status" value="1"/>
</dbReference>
<evidence type="ECO:0000256" key="3">
    <source>
        <dbReference type="ARBA" id="ARBA00011738"/>
    </source>
</evidence>
<feature type="binding site" evidence="13">
    <location>
        <begin position="7"/>
        <end position="13"/>
    </location>
    <ligand>
        <name>NAD(+)</name>
        <dbReference type="ChEBI" id="CHEBI:57540"/>
    </ligand>
</feature>
<dbReference type="PIRSF" id="PIRSF000102">
    <property type="entry name" value="Lac_mal_DH"/>
    <property type="match status" value="1"/>
</dbReference>
<dbReference type="CDD" id="cd01337">
    <property type="entry name" value="MDH_glyoxysomal_mitochondrial"/>
    <property type="match status" value="1"/>
</dbReference>
<evidence type="ECO:0000256" key="7">
    <source>
        <dbReference type="ARBA" id="ARBA00023002"/>
    </source>
</evidence>
<dbReference type="FunFam" id="3.90.110.10:FF:000001">
    <property type="entry name" value="Malate dehydrogenase"/>
    <property type="match status" value="1"/>
</dbReference>
<dbReference type="EMBL" id="JACHGR010000003">
    <property type="protein sequence ID" value="MBB6055141.1"/>
    <property type="molecule type" value="Genomic_DNA"/>
</dbReference>
<dbReference type="AlphaFoldDB" id="A0A841GIW1"/>
<keyword evidence="19" id="KW-1185">Reference proteome</keyword>
<dbReference type="InterPro" id="IPR022383">
    <property type="entry name" value="Lactate/malate_DH_C"/>
</dbReference>
<name>A0A841GIW1_9GAMM</name>
<dbReference type="NCBIfam" id="TIGR01772">
    <property type="entry name" value="MDH_euk_gproteo"/>
    <property type="match status" value="1"/>
</dbReference>